<evidence type="ECO:0000259" key="1">
    <source>
        <dbReference type="PROSITE" id="PS51831"/>
    </source>
</evidence>
<dbReference type="PANTHER" id="PTHR43155">
    <property type="entry name" value="CYCLIC DI-GMP PHOSPHODIESTERASE PA4108-RELATED"/>
    <property type="match status" value="1"/>
</dbReference>
<dbReference type="SMART" id="SM00471">
    <property type="entry name" value="HDc"/>
    <property type="match status" value="1"/>
</dbReference>
<feature type="domain" description="HD" evidence="1">
    <location>
        <begin position="131"/>
        <end position="253"/>
    </location>
</feature>
<dbReference type="InterPro" id="IPR006675">
    <property type="entry name" value="HDIG_dom"/>
</dbReference>
<proteinExistence type="predicted"/>
<dbReference type="EMBL" id="JAAOIW010000005">
    <property type="protein sequence ID" value="NHN31604.1"/>
    <property type="molecule type" value="Genomic_DNA"/>
</dbReference>
<dbReference type="PROSITE" id="PS51832">
    <property type="entry name" value="HD_GYP"/>
    <property type="match status" value="1"/>
</dbReference>
<evidence type="ECO:0000313" key="4">
    <source>
        <dbReference type="Proteomes" id="UP001165962"/>
    </source>
</evidence>
<protein>
    <submittedName>
        <fullName evidence="3">HD-GYP domain-containing protein</fullName>
    </submittedName>
</protein>
<evidence type="ECO:0000259" key="2">
    <source>
        <dbReference type="PROSITE" id="PS51832"/>
    </source>
</evidence>
<evidence type="ECO:0000313" key="3">
    <source>
        <dbReference type="EMBL" id="NHN31604.1"/>
    </source>
</evidence>
<gene>
    <name evidence="3" type="ORF">G9U52_17360</name>
</gene>
<dbReference type="Pfam" id="PF13487">
    <property type="entry name" value="HD_5"/>
    <property type="match status" value="1"/>
</dbReference>
<name>A0ABX0J5M0_9BACL</name>
<dbReference type="NCBIfam" id="TIGR00277">
    <property type="entry name" value="HDIG"/>
    <property type="match status" value="1"/>
</dbReference>
<dbReference type="InterPro" id="IPR003607">
    <property type="entry name" value="HD/PDEase_dom"/>
</dbReference>
<dbReference type="InterPro" id="IPR037522">
    <property type="entry name" value="HD_GYP_dom"/>
</dbReference>
<accession>A0ABX0J5M0</accession>
<sequence>MDLQVGDRTSLDVFNKNGVLIVAAHTALNASDINKLNLHQIDDVDLMIRFDGFTEEAQKPLNISQDEVTQQIKAYGEAVDGIKYLFESSSKTGKLDDAQVNESFAPLSNQFVQEKDVVALLLNLTNQNDYTYQHSVQVGMISYYIAKWLGQTNERAIIAGKAGYLHDIGKCRIDPEILNKPGRLTDEEFEEVKKHTLHGYQLIKDSKMSEALAQAALQHHERYDGSGYPYQIKEAKIQPLSKIVAVADIYSAMISSRVYQEKKDLLFVLRELYLMSFGKIDPKITQVFIRNMIPNFIGKRVLLTSGEIGYIILTHPNDFFKPLVQIDDYFINLAEHPELEIEEVYV</sequence>
<dbReference type="PROSITE" id="PS51831">
    <property type="entry name" value="HD"/>
    <property type="match status" value="1"/>
</dbReference>
<keyword evidence="4" id="KW-1185">Reference proteome</keyword>
<comment type="caution">
    <text evidence="3">The sequence shown here is derived from an EMBL/GenBank/DDBJ whole genome shotgun (WGS) entry which is preliminary data.</text>
</comment>
<dbReference type="Proteomes" id="UP001165962">
    <property type="component" value="Unassembled WGS sequence"/>
</dbReference>
<dbReference type="Gene3D" id="1.10.3210.10">
    <property type="entry name" value="Hypothetical protein af1432"/>
    <property type="match status" value="1"/>
</dbReference>
<dbReference type="CDD" id="cd00077">
    <property type="entry name" value="HDc"/>
    <property type="match status" value="1"/>
</dbReference>
<organism evidence="3 4">
    <name type="scientific">Paenibacillus agricola</name>
    <dbReference type="NCBI Taxonomy" id="2716264"/>
    <lineage>
        <taxon>Bacteria</taxon>
        <taxon>Bacillati</taxon>
        <taxon>Bacillota</taxon>
        <taxon>Bacilli</taxon>
        <taxon>Bacillales</taxon>
        <taxon>Paenibacillaceae</taxon>
        <taxon>Paenibacillus</taxon>
    </lineage>
</organism>
<dbReference type="PANTHER" id="PTHR43155:SF2">
    <property type="entry name" value="CYCLIC DI-GMP PHOSPHODIESTERASE PA4108"/>
    <property type="match status" value="1"/>
</dbReference>
<reference evidence="3" key="1">
    <citation type="submission" date="2020-03" db="EMBL/GenBank/DDBJ databases">
        <title>Draft sequencing of Paenibacilllus sp. S3N08.</title>
        <authorList>
            <person name="Kim D.-U."/>
        </authorList>
    </citation>
    <scope>NUCLEOTIDE SEQUENCE</scope>
    <source>
        <strain evidence="3">S3N08</strain>
    </source>
</reference>
<dbReference type="SUPFAM" id="SSF109604">
    <property type="entry name" value="HD-domain/PDEase-like"/>
    <property type="match status" value="1"/>
</dbReference>
<dbReference type="InterPro" id="IPR006674">
    <property type="entry name" value="HD_domain"/>
</dbReference>
<feature type="domain" description="HD-GYP" evidence="2">
    <location>
        <begin position="109"/>
        <end position="304"/>
    </location>
</feature>